<dbReference type="Gene3D" id="2.40.70.10">
    <property type="entry name" value="Acid Proteases"/>
    <property type="match status" value="1"/>
</dbReference>
<dbReference type="PANTHER" id="PTHR38037">
    <property type="entry name" value="ZN_PROTEASE DOMAIN-CONTAINING PROTEIN"/>
    <property type="match status" value="1"/>
</dbReference>
<evidence type="ECO:0000259" key="2">
    <source>
        <dbReference type="Pfam" id="PF05618"/>
    </source>
</evidence>
<dbReference type="InterPro" id="IPR021109">
    <property type="entry name" value="Peptidase_aspartic_dom_sf"/>
</dbReference>
<sequence>MHCPRGFFIPIILDLRTYPDTMVSNMNDQLATLGWREWVSMPELGLPAIKAKIDTGARTSALHAFHVERYRQHGQDWVCFHIHPIQKDLETVVVGNALLKDERLVKDSGGHTEMRYVIETPLKVGEIALPIELTLTNRDNMRFRMLIGRQAMNNNFVVNPARSYLQGKKPSKHVYHNQQKPMSVSQEENL</sequence>
<evidence type="ECO:0000256" key="1">
    <source>
        <dbReference type="SAM" id="MobiDB-lite"/>
    </source>
</evidence>
<dbReference type="InterPro" id="IPR008503">
    <property type="entry name" value="Asp_endopeptidase"/>
</dbReference>
<protein>
    <submittedName>
        <fullName evidence="3">Ribosomal protein S6 modification protein</fullName>
    </submittedName>
</protein>
<dbReference type="SUPFAM" id="SSF50630">
    <property type="entry name" value="Acid proteases"/>
    <property type="match status" value="1"/>
</dbReference>
<feature type="region of interest" description="Disordered" evidence="1">
    <location>
        <begin position="168"/>
        <end position="190"/>
    </location>
</feature>
<dbReference type="EMBL" id="CACVAT010000374">
    <property type="protein sequence ID" value="CAA6823242.1"/>
    <property type="molecule type" value="Genomic_DNA"/>
</dbReference>
<gene>
    <name evidence="3" type="ORF">HELGO_WM41625</name>
</gene>
<dbReference type="Pfam" id="PF05618">
    <property type="entry name" value="Zn_protease"/>
    <property type="match status" value="1"/>
</dbReference>
<dbReference type="PANTHER" id="PTHR38037:SF1">
    <property type="entry name" value="ATP-DEPENDENT ZINC PROTEASE DOMAIN-CONTAINING PROTEIN-RELATED"/>
    <property type="match status" value="1"/>
</dbReference>
<name>A0A6S6TQX3_9GAMM</name>
<feature type="domain" description="Retropepsin-like aspartic endopeptidase" evidence="2">
    <location>
        <begin position="33"/>
        <end position="168"/>
    </location>
</feature>
<reference evidence="3" key="1">
    <citation type="submission" date="2020-01" db="EMBL/GenBank/DDBJ databases">
        <authorList>
            <person name="Meier V. D."/>
            <person name="Meier V D."/>
        </authorList>
    </citation>
    <scope>NUCLEOTIDE SEQUENCE</scope>
    <source>
        <strain evidence="3">HLG_WM_MAG_09</strain>
    </source>
</reference>
<accession>A0A6S6TQX3</accession>
<feature type="compositionally biased region" description="Polar residues" evidence="1">
    <location>
        <begin position="176"/>
        <end position="190"/>
    </location>
</feature>
<dbReference type="AlphaFoldDB" id="A0A6S6TQX3"/>
<proteinExistence type="predicted"/>
<evidence type="ECO:0000313" key="3">
    <source>
        <dbReference type="EMBL" id="CAA6823242.1"/>
    </source>
</evidence>
<organism evidence="3">
    <name type="scientific">uncultured Thiotrichaceae bacterium</name>
    <dbReference type="NCBI Taxonomy" id="298394"/>
    <lineage>
        <taxon>Bacteria</taxon>
        <taxon>Pseudomonadati</taxon>
        <taxon>Pseudomonadota</taxon>
        <taxon>Gammaproteobacteria</taxon>
        <taxon>Thiotrichales</taxon>
        <taxon>Thiotrichaceae</taxon>
        <taxon>environmental samples</taxon>
    </lineage>
</organism>